<name>R4G1N3_9BACL</name>
<sequence>MNEKTEPYRLMKAFSKKFFGIAFFVDMYGCIAVFKLL</sequence>
<evidence type="ECO:0000313" key="3">
    <source>
        <dbReference type="Proteomes" id="UP000013057"/>
    </source>
</evidence>
<accession>R4G1N3</accession>
<keyword evidence="1" id="KW-0812">Transmembrane</keyword>
<feature type="transmembrane region" description="Helical" evidence="1">
    <location>
        <begin position="18"/>
        <end position="36"/>
    </location>
</feature>
<gene>
    <name evidence="2" type="ORF">KN10_2120</name>
</gene>
<dbReference type="AlphaFoldDB" id="R4G1N3"/>
<comment type="caution">
    <text evidence="2">The sequence shown here is derived from an EMBL/GenBank/DDBJ whole genome shotgun (WGS) entry which is preliminary data.</text>
</comment>
<evidence type="ECO:0000313" key="2">
    <source>
        <dbReference type="EMBL" id="GAC91684.1"/>
    </source>
</evidence>
<keyword evidence="1" id="KW-0472">Membrane</keyword>
<protein>
    <submittedName>
        <fullName evidence="2">Uncharacterized protein</fullName>
    </submittedName>
</protein>
<dbReference type="Proteomes" id="UP000013057">
    <property type="component" value="Unassembled WGS sequence"/>
</dbReference>
<keyword evidence="1" id="KW-1133">Transmembrane helix</keyword>
<dbReference type="EMBL" id="BARH01000017">
    <property type="protein sequence ID" value="GAC91684.1"/>
    <property type="molecule type" value="Genomic_DNA"/>
</dbReference>
<organism evidence="2 3">
    <name type="scientific">Anoxybacillus flavithermus NBRC 109594</name>
    <dbReference type="NCBI Taxonomy" id="1315967"/>
    <lineage>
        <taxon>Bacteria</taxon>
        <taxon>Bacillati</taxon>
        <taxon>Bacillota</taxon>
        <taxon>Bacilli</taxon>
        <taxon>Bacillales</taxon>
        <taxon>Anoxybacillaceae</taxon>
        <taxon>Anoxybacillus</taxon>
    </lineage>
</organism>
<evidence type="ECO:0000256" key="1">
    <source>
        <dbReference type="SAM" id="Phobius"/>
    </source>
</evidence>
<reference evidence="3" key="1">
    <citation type="journal article" date="2013" name="Genome">
        <title>Draft Genome Sequence of a Thermophilic Member of the Bacillaceae, Anoxybacillus flavithermus Strain Kn10, Isolated from the Kan-nawa Hot Spring in Japan.</title>
        <authorList>
            <person name="Matsutani M."/>
            <person name="Shirakihara Y."/>
            <person name="Imada K."/>
            <person name="Yakushi T."/>
            <person name="Matsushita K."/>
        </authorList>
    </citation>
    <scope>NUCLEOTIDE SEQUENCE [LARGE SCALE GENOMIC DNA]</scope>
    <source>
        <strain evidence="3">NBRC 109594</strain>
    </source>
</reference>
<proteinExistence type="predicted"/>